<keyword evidence="3" id="KW-1185">Reference proteome</keyword>
<feature type="domain" description="AD" evidence="1">
    <location>
        <begin position="75"/>
        <end position="166"/>
    </location>
</feature>
<dbReference type="STRING" id="2018661.A0A2A2JH65"/>
<dbReference type="EMBL" id="LIAE01010436">
    <property type="protein sequence ID" value="PAV61073.1"/>
    <property type="molecule type" value="Genomic_DNA"/>
</dbReference>
<protein>
    <recommendedName>
        <fullName evidence="1">AD domain-containing protein</fullName>
    </recommendedName>
</protein>
<dbReference type="GO" id="GO:0000245">
    <property type="term" value="P:spliceosomal complex assembly"/>
    <property type="evidence" value="ECO:0007669"/>
    <property type="project" value="InterPro"/>
</dbReference>
<dbReference type="PROSITE" id="PS52001">
    <property type="entry name" value="AD"/>
    <property type="match status" value="1"/>
</dbReference>
<dbReference type="AlphaFoldDB" id="A0A2A2JH65"/>
<dbReference type="InterPro" id="IPR009422">
    <property type="entry name" value="Gemin6"/>
</dbReference>
<dbReference type="PANTHER" id="PTHR14710">
    <property type="entry name" value="GEM-ASSOCIATED PROTEIN 6"/>
    <property type="match status" value="1"/>
</dbReference>
<dbReference type="InterPro" id="IPR047574">
    <property type="entry name" value="AD"/>
</dbReference>
<dbReference type="SUPFAM" id="SSF50182">
    <property type="entry name" value="Sm-like ribonucleoproteins"/>
    <property type="match status" value="1"/>
</dbReference>
<organism evidence="2 3">
    <name type="scientific">Diploscapter pachys</name>
    <dbReference type="NCBI Taxonomy" id="2018661"/>
    <lineage>
        <taxon>Eukaryota</taxon>
        <taxon>Metazoa</taxon>
        <taxon>Ecdysozoa</taxon>
        <taxon>Nematoda</taxon>
        <taxon>Chromadorea</taxon>
        <taxon>Rhabditida</taxon>
        <taxon>Rhabditina</taxon>
        <taxon>Rhabditomorpha</taxon>
        <taxon>Rhabditoidea</taxon>
        <taxon>Rhabditidae</taxon>
        <taxon>Diploscapter</taxon>
    </lineage>
</organism>
<dbReference type="GO" id="GO:0032797">
    <property type="term" value="C:SMN complex"/>
    <property type="evidence" value="ECO:0007669"/>
    <property type="project" value="TreeGrafter"/>
</dbReference>
<accession>A0A2A2JH65</accession>
<dbReference type="GO" id="GO:0005634">
    <property type="term" value="C:nucleus"/>
    <property type="evidence" value="ECO:0007669"/>
    <property type="project" value="InterPro"/>
</dbReference>
<dbReference type="Gene3D" id="2.30.30.100">
    <property type="match status" value="1"/>
</dbReference>
<comment type="caution">
    <text evidence="2">The sequence shown here is derived from an EMBL/GenBank/DDBJ whole genome shotgun (WGS) entry which is preliminary data.</text>
</comment>
<dbReference type="PANTHER" id="PTHR14710:SF2">
    <property type="entry name" value="GEM-ASSOCIATED PROTEIN 6"/>
    <property type="match status" value="1"/>
</dbReference>
<dbReference type="InterPro" id="IPR046856">
    <property type="entry name" value="Gemin6_C"/>
</dbReference>
<proteinExistence type="predicted"/>
<dbReference type="GO" id="GO:0000387">
    <property type="term" value="P:spliceosomal snRNP assembly"/>
    <property type="evidence" value="ECO:0007669"/>
    <property type="project" value="TreeGrafter"/>
</dbReference>
<name>A0A2A2JH65_9BILA</name>
<dbReference type="OrthoDB" id="77463at2759"/>
<dbReference type="Proteomes" id="UP000218231">
    <property type="component" value="Unassembled WGS sequence"/>
</dbReference>
<reference evidence="2 3" key="1">
    <citation type="journal article" date="2017" name="Curr. Biol.">
        <title>Genome architecture and evolution of a unichromosomal asexual nematode.</title>
        <authorList>
            <person name="Fradin H."/>
            <person name="Zegar C."/>
            <person name="Gutwein M."/>
            <person name="Lucas J."/>
            <person name="Kovtun M."/>
            <person name="Corcoran D."/>
            <person name="Baugh L.R."/>
            <person name="Kiontke K."/>
            <person name="Gunsalus K."/>
            <person name="Fitch D.H."/>
            <person name="Piano F."/>
        </authorList>
    </citation>
    <scope>NUCLEOTIDE SEQUENCE [LARGE SCALE GENOMIC DNA]</scope>
    <source>
        <strain evidence="2">PF1309</strain>
    </source>
</reference>
<evidence type="ECO:0000313" key="3">
    <source>
        <dbReference type="Proteomes" id="UP000218231"/>
    </source>
</evidence>
<evidence type="ECO:0000313" key="2">
    <source>
        <dbReference type="EMBL" id="PAV61073.1"/>
    </source>
</evidence>
<dbReference type="Pfam" id="PF20417">
    <property type="entry name" value="Gemin6_C"/>
    <property type="match status" value="1"/>
</dbReference>
<evidence type="ECO:0000259" key="1">
    <source>
        <dbReference type="PROSITE" id="PS52001"/>
    </source>
</evidence>
<gene>
    <name evidence="2" type="ORF">WR25_21747</name>
</gene>
<sequence length="166" mass="19005">MISENQLRAYHRMVGRPVKVTLKNGKECYGNLVSVDPITHNHVVAQIRDNQIKNLNMIMSDSVRDMVEWNEPHEDCLSFTEESSKLINAFFKHDTAPLMSEDEIQEQKKKLITFLRSHTLNVVEREDGSITVADTLVVTAPFTSENCFCSNPIVLRRMKKLIDSAK</sequence>
<dbReference type="InterPro" id="IPR010920">
    <property type="entry name" value="LSM_dom_sf"/>
</dbReference>